<accession>A0A848IIF8</accession>
<feature type="chain" id="PRO_5032616884" description="Haemophore haem-binding domain-containing protein" evidence="1">
    <location>
        <begin position="23"/>
        <end position="98"/>
    </location>
</feature>
<comment type="caution">
    <text evidence="2">The sequence shown here is derived from an EMBL/GenBank/DDBJ whole genome shotgun (WGS) entry which is preliminary data.</text>
</comment>
<name>A0A848IIF8_9BURK</name>
<proteinExistence type="predicted"/>
<evidence type="ECO:0000313" key="3">
    <source>
        <dbReference type="Proteomes" id="UP000544134"/>
    </source>
</evidence>
<evidence type="ECO:0000313" key="2">
    <source>
        <dbReference type="EMBL" id="NMM02072.1"/>
    </source>
</evidence>
<dbReference type="Proteomes" id="UP000544134">
    <property type="component" value="Unassembled WGS sequence"/>
</dbReference>
<dbReference type="EMBL" id="JABBGJ010000036">
    <property type="protein sequence ID" value="NMM02072.1"/>
    <property type="molecule type" value="Genomic_DNA"/>
</dbReference>
<evidence type="ECO:0000256" key="1">
    <source>
        <dbReference type="SAM" id="SignalP"/>
    </source>
</evidence>
<keyword evidence="3" id="KW-1185">Reference proteome</keyword>
<dbReference type="RefSeq" id="WP_169488887.1">
    <property type="nucleotide sequence ID" value="NZ_JABBGJ010000036.1"/>
</dbReference>
<organism evidence="2 3">
    <name type="scientific">Paraburkholderia polaris</name>
    <dbReference type="NCBI Taxonomy" id="2728848"/>
    <lineage>
        <taxon>Bacteria</taxon>
        <taxon>Pseudomonadati</taxon>
        <taxon>Pseudomonadota</taxon>
        <taxon>Betaproteobacteria</taxon>
        <taxon>Burkholderiales</taxon>
        <taxon>Burkholderiaceae</taxon>
        <taxon>Paraburkholderia</taxon>
    </lineage>
</organism>
<keyword evidence="1" id="KW-0732">Signal</keyword>
<feature type="signal peptide" evidence="1">
    <location>
        <begin position="1"/>
        <end position="22"/>
    </location>
</feature>
<gene>
    <name evidence="2" type="ORF">HHL24_29615</name>
</gene>
<sequence length="98" mass="10874">MARRLGWLAIVLVALTATAAIAQYPVLDMVAGKVVQKYQGSSCEQLWQERAHKNAQPKSEREQQAVQLLHDDPQMRAAFIDKVAAPIANKLFECGMIP</sequence>
<dbReference type="AlphaFoldDB" id="A0A848IIF8"/>
<evidence type="ECO:0008006" key="4">
    <source>
        <dbReference type="Google" id="ProtNLM"/>
    </source>
</evidence>
<reference evidence="2 3" key="1">
    <citation type="submission" date="2020-04" db="EMBL/GenBank/DDBJ databases">
        <title>Paraburkholderia sp. RP-4-7 isolated from soil.</title>
        <authorList>
            <person name="Dahal R.H."/>
        </authorList>
    </citation>
    <scope>NUCLEOTIDE SEQUENCE [LARGE SCALE GENOMIC DNA]</scope>
    <source>
        <strain evidence="2 3">RP-4-7</strain>
    </source>
</reference>
<protein>
    <recommendedName>
        <fullName evidence="4">Haemophore haem-binding domain-containing protein</fullName>
    </recommendedName>
</protein>